<evidence type="ECO:0000313" key="4">
    <source>
        <dbReference type="Proteomes" id="UP000326340"/>
    </source>
</evidence>
<protein>
    <submittedName>
        <fullName evidence="3">Uncharacterized protein</fullName>
    </submittedName>
</protein>
<keyword evidence="2" id="KW-0472">Membrane</keyword>
<feature type="region of interest" description="Disordered" evidence="1">
    <location>
        <begin position="149"/>
        <end position="212"/>
    </location>
</feature>
<keyword evidence="4" id="KW-1185">Reference proteome</keyword>
<gene>
    <name evidence="3" type="ORF">CSHISOI_10389</name>
</gene>
<dbReference type="AlphaFoldDB" id="A0A5Q4BDJ9"/>
<reference evidence="3 4" key="1">
    <citation type="journal article" date="2019" name="Sci. Rep.">
        <title>Colletotrichum shisoi sp. nov., an anthracnose pathogen of Perilla frutescens in Japan: molecular phylogenetic, morphological and genomic evidence.</title>
        <authorList>
            <person name="Gan P."/>
            <person name="Tsushima A."/>
            <person name="Hiroyama R."/>
            <person name="Narusaka M."/>
            <person name="Takano Y."/>
            <person name="Narusaka Y."/>
            <person name="Kawaradani M."/>
            <person name="Damm U."/>
            <person name="Shirasu K."/>
        </authorList>
    </citation>
    <scope>NUCLEOTIDE SEQUENCE [LARGE SCALE GENOMIC DNA]</scope>
    <source>
        <strain evidence="3 4">PG-2018a</strain>
    </source>
</reference>
<feature type="compositionally biased region" description="Polar residues" evidence="1">
    <location>
        <begin position="203"/>
        <end position="212"/>
    </location>
</feature>
<keyword evidence="2" id="KW-1133">Transmembrane helix</keyword>
<evidence type="ECO:0000256" key="2">
    <source>
        <dbReference type="SAM" id="Phobius"/>
    </source>
</evidence>
<organism evidence="3 4">
    <name type="scientific">Colletotrichum shisoi</name>
    <dbReference type="NCBI Taxonomy" id="2078593"/>
    <lineage>
        <taxon>Eukaryota</taxon>
        <taxon>Fungi</taxon>
        <taxon>Dikarya</taxon>
        <taxon>Ascomycota</taxon>
        <taxon>Pezizomycotina</taxon>
        <taxon>Sordariomycetes</taxon>
        <taxon>Hypocreomycetidae</taxon>
        <taxon>Glomerellales</taxon>
        <taxon>Glomerellaceae</taxon>
        <taxon>Colletotrichum</taxon>
        <taxon>Colletotrichum destructivum species complex</taxon>
    </lineage>
</organism>
<sequence length="212" mass="23480">MQRQKAQKWADANGYQTLTTAMGSLRTLETSKRRKKRSKFMKGASAIFSWFISQGDWVGILLPLPPNQFHPSGSTSLQDFEIPIVKGLLRGGSVQTIDVFHLDASTEDARTSPHQLWPRDETRSWIQRFGAGTKASSWRAVKPGVGSLGQALRKLPHRSGGTTPNAPKMMQITSQSSRANSHSQPAKKKNKKKKKKENKGPGESNQKQRSGS</sequence>
<comment type="caution">
    <text evidence="3">The sequence shown here is derived from an EMBL/GenBank/DDBJ whole genome shotgun (WGS) entry which is preliminary data.</text>
</comment>
<dbReference type="Proteomes" id="UP000326340">
    <property type="component" value="Unassembled WGS sequence"/>
</dbReference>
<feature type="compositionally biased region" description="Basic residues" evidence="1">
    <location>
        <begin position="185"/>
        <end position="197"/>
    </location>
</feature>
<name>A0A5Q4BDJ9_9PEZI</name>
<feature type="transmembrane region" description="Helical" evidence="2">
    <location>
        <begin position="43"/>
        <end position="64"/>
    </location>
</feature>
<dbReference type="OrthoDB" id="5232980at2759"/>
<feature type="compositionally biased region" description="Polar residues" evidence="1">
    <location>
        <begin position="160"/>
        <end position="184"/>
    </location>
</feature>
<accession>A0A5Q4BDJ9</accession>
<keyword evidence="2" id="KW-0812">Transmembrane</keyword>
<proteinExistence type="predicted"/>
<evidence type="ECO:0000313" key="3">
    <source>
        <dbReference type="EMBL" id="TQN65033.1"/>
    </source>
</evidence>
<dbReference type="EMBL" id="PUHP01001853">
    <property type="protein sequence ID" value="TQN65033.1"/>
    <property type="molecule type" value="Genomic_DNA"/>
</dbReference>
<evidence type="ECO:0000256" key="1">
    <source>
        <dbReference type="SAM" id="MobiDB-lite"/>
    </source>
</evidence>